<dbReference type="Gene3D" id="2.40.50.140">
    <property type="entry name" value="Nucleic acid-binding proteins"/>
    <property type="match status" value="1"/>
</dbReference>
<dbReference type="GO" id="GO:0009379">
    <property type="term" value="C:Holliday junction helicase complex"/>
    <property type="evidence" value="ECO:0007669"/>
    <property type="project" value="InterPro"/>
</dbReference>
<dbReference type="AlphaFoldDB" id="A0A1F4SN31"/>
<feature type="region of interest" description="Domain I" evidence="6">
    <location>
        <begin position="1"/>
        <end position="64"/>
    </location>
</feature>
<dbReference type="SUPFAM" id="SSF46929">
    <property type="entry name" value="DNA helicase RuvA subunit, C-terminal domain"/>
    <property type="match status" value="1"/>
</dbReference>
<reference evidence="8 9" key="1">
    <citation type="journal article" date="2016" name="Nat. Commun.">
        <title>Thousands of microbial genomes shed light on interconnected biogeochemical processes in an aquifer system.</title>
        <authorList>
            <person name="Anantharaman K."/>
            <person name="Brown C.T."/>
            <person name="Hug L.A."/>
            <person name="Sharon I."/>
            <person name="Castelle C.J."/>
            <person name="Probst A.J."/>
            <person name="Thomas B.C."/>
            <person name="Singh A."/>
            <person name="Wilkins M.J."/>
            <person name="Karaoz U."/>
            <person name="Brodie E.L."/>
            <person name="Williams K.H."/>
            <person name="Hubbard S.S."/>
            <person name="Banfield J.F."/>
        </authorList>
    </citation>
    <scope>NUCLEOTIDE SEQUENCE [LARGE SCALE GENOMIC DNA]</scope>
</reference>
<dbReference type="SUPFAM" id="SSF47781">
    <property type="entry name" value="RuvA domain 2-like"/>
    <property type="match status" value="1"/>
</dbReference>
<keyword evidence="8" id="KW-0067">ATP-binding</keyword>
<comment type="subunit">
    <text evidence="6">Homotetramer. Forms an RuvA(8)-RuvB(12)-Holliday junction (HJ) complex. HJ DNA is sandwiched between 2 RuvA tetramers; dsDNA enters through RuvA and exits via RuvB. An RuvB hexamer assembles on each DNA strand where it exits the tetramer. Each RuvB hexamer is contacted by two RuvA subunits (via domain III) on 2 adjacent RuvB subunits; this complex drives branch migration. In the full resolvosome a probable DNA-RuvA(4)-RuvB(12)-RuvC(2) complex forms which resolves the HJ.</text>
</comment>
<dbReference type="InterPro" id="IPR012340">
    <property type="entry name" value="NA-bd_OB-fold"/>
</dbReference>
<keyword evidence="8" id="KW-0378">Hydrolase</keyword>
<dbReference type="HAMAP" id="MF_00031">
    <property type="entry name" value="DNA_HJ_migration_RuvA"/>
    <property type="match status" value="1"/>
</dbReference>
<dbReference type="Proteomes" id="UP000178417">
    <property type="component" value="Unassembled WGS sequence"/>
</dbReference>
<evidence type="ECO:0000259" key="7">
    <source>
        <dbReference type="SMART" id="SM00278"/>
    </source>
</evidence>
<feature type="domain" description="Helix-hairpin-helix DNA-binding motif class 1" evidence="7">
    <location>
        <begin position="73"/>
        <end position="92"/>
    </location>
</feature>
<dbReference type="GO" id="GO:0000400">
    <property type="term" value="F:four-way junction DNA binding"/>
    <property type="evidence" value="ECO:0007669"/>
    <property type="project" value="UniProtKB-UniRule"/>
</dbReference>
<protein>
    <recommendedName>
        <fullName evidence="6">Holliday junction branch migration complex subunit RuvA</fullName>
    </recommendedName>
</protein>
<comment type="caution">
    <text evidence="8">The sequence shown here is derived from an EMBL/GenBank/DDBJ whole genome shotgun (WGS) entry which is preliminary data.</text>
</comment>
<dbReference type="NCBIfam" id="TIGR00084">
    <property type="entry name" value="ruvA"/>
    <property type="match status" value="1"/>
</dbReference>
<dbReference type="InterPro" id="IPR011114">
    <property type="entry name" value="RuvA_C"/>
</dbReference>
<keyword evidence="8" id="KW-0547">Nucleotide-binding</keyword>
<dbReference type="GO" id="GO:0009378">
    <property type="term" value="F:four-way junction helicase activity"/>
    <property type="evidence" value="ECO:0007669"/>
    <property type="project" value="InterPro"/>
</dbReference>
<evidence type="ECO:0000313" key="8">
    <source>
        <dbReference type="EMBL" id="OGC21864.1"/>
    </source>
</evidence>
<dbReference type="GO" id="GO:0005737">
    <property type="term" value="C:cytoplasm"/>
    <property type="evidence" value="ECO:0007669"/>
    <property type="project" value="UniProtKB-SubCell"/>
</dbReference>
<dbReference type="GO" id="GO:0048476">
    <property type="term" value="C:Holliday junction resolvase complex"/>
    <property type="evidence" value="ECO:0007669"/>
    <property type="project" value="UniProtKB-UniRule"/>
</dbReference>
<dbReference type="GO" id="GO:0005524">
    <property type="term" value="F:ATP binding"/>
    <property type="evidence" value="ECO:0007669"/>
    <property type="project" value="InterPro"/>
</dbReference>
<keyword evidence="5 6" id="KW-0234">DNA repair</keyword>
<feature type="region of interest" description="Domain III" evidence="6">
    <location>
        <begin position="153"/>
        <end position="197"/>
    </location>
</feature>
<proteinExistence type="inferred from homology"/>
<dbReference type="InterPro" id="IPR036267">
    <property type="entry name" value="RuvA_C_sf"/>
</dbReference>
<gene>
    <name evidence="6" type="primary">ruvA</name>
    <name evidence="8" type="ORF">A2310_01105</name>
</gene>
<dbReference type="InterPro" id="IPR013849">
    <property type="entry name" value="DNA_helicase_Holl-junc_RuvA_I"/>
</dbReference>
<organism evidence="8 9">
    <name type="scientific">candidate division WOR-1 bacterium RIFOXYB2_FULL_37_13</name>
    <dbReference type="NCBI Taxonomy" id="1802579"/>
    <lineage>
        <taxon>Bacteria</taxon>
        <taxon>Bacillati</taxon>
        <taxon>Saganbacteria</taxon>
    </lineage>
</organism>
<dbReference type="Pfam" id="PF14520">
    <property type="entry name" value="HHH_5"/>
    <property type="match status" value="1"/>
</dbReference>
<name>A0A1F4SN31_UNCSA</name>
<dbReference type="Gene3D" id="1.10.8.10">
    <property type="entry name" value="DNA helicase RuvA subunit, C-terminal domain"/>
    <property type="match status" value="1"/>
</dbReference>
<evidence type="ECO:0000256" key="3">
    <source>
        <dbReference type="ARBA" id="ARBA00023125"/>
    </source>
</evidence>
<keyword evidence="2 6" id="KW-0227">DNA damage</keyword>
<dbReference type="Pfam" id="PF07499">
    <property type="entry name" value="RuvA_C"/>
    <property type="match status" value="1"/>
</dbReference>
<keyword evidence="3 6" id="KW-0238">DNA-binding</keyword>
<dbReference type="InterPro" id="IPR010994">
    <property type="entry name" value="RuvA_2-like"/>
</dbReference>
<evidence type="ECO:0000256" key="1">
    <source>
        <dbReference type="ARBA" id="ARBA00022490"/>
    </source>
</evidence>
<sequence length="197" mass="20938">MISHISGILENIDKDSIIIDVNGVGYKIFAPTSLISIIGSLGNKVKVFTVQIVREDSLSLYGFISKEEKNLFNALLSVSGIGPKSAMTLISVMPPDKLVAAITHGDVDLISSAPGVGKKTAQRVVVELKDKISKAYGINPSEMAKEIGDEGVVSDAISALVTLGYSSREARDVLLKLDLSKTLSVEDVIKIALKNLA</sequence>
<keyword evidence="1 6" id="KW-0963">Cytoplasm</keyword>
<dbReference type="SMART" id="SM00278">
    <property type="entry name" value="HhH1"/>
    <property type="match status" value="2"/>
</dbReference>
<dbReference type="GO" id="GO:0006310">
    <property type="term" value="P:DNA recombination"/>
    <property type="evidence" value="ECO:0007669"/>
    <property type="project" value="UniProtKB-UniRule"/>
</dbReference>
<dbReference type="GO" id="GO:0006281">
    <property type="term" value="P:DNA repair"/>
    <property type="evidence" value="ECO:0007669"/>
    <property type="project" value="UniProtKB-UniRule"/>
</dbReference>
<dbReference type="CDD" id="cd14332">
    <property type="entry name" value="UBA_RuvA_C"/>
    <property type="match status" value="1"/>
</dbReference>
<evidence type="ECO:0000256" key="5">
    <source>
        <dbReference type="ARBA" id="ARBA00023204"/>
    </source>
</evidence>
<feature type="domain" description="Helix-hairpin-helix DNA-binding motif class 1" evidence="7">
    <location>
        <begin position="108"/>
        <end position="127"/>
    </location>
</feature>
<dbReference type="InterPro" id="IPR000085">
    <property type="entry name" value="RuvA"/>
</dbReference>
<evidence type="ECO:0000256" key="2">
    <source>
        <dbReference type="ARBA" id="ARBA00022763"/>
    </source>
</evidence>
<dbReference type="Gene3D" id="1.10.150.20">
    <property type="entry name" value="5' to 3' exonuclease, C-terminal subdomain"/>
    <property type="match status" value="1"/>
</dbReference>
<accession>A0A1F4SN31</accession>
<dbReference type="Pfam" id="PF01330">
    <property type="entry name" value="RuvA_N"/>
    <property type="match status" value="1"/>
</dbReference>
<comment type="subcellular location">
    <subcellularLocation>
        <location evidence="6">Cytoplasm</location>
    </subcellularLocation>
</comment>
<dbReference type="EMBL" id="MEUB01000035">
    <property type="protein sequence ID" value="OGC21864.1"/>
    <property type="molecule type" value="Genomic_DNA"/>
</dbReference>
<evidence type="ECO:0000313" key="9">
    <source>
        <dbReference type="Proteomes" id="UP000178417"/>
    </source>
</evidence>
<evidence type="ECO:0000256" key="6">
    <source>
        <dbReference type="HAMAP-Rule" id="MF_00031"/>
    </source>
</evidence>
<dbReference type="InterPro" id="IPR003583">
    <property type="entry name" value="Hlx-hairpin-Hlx_DNA-bd_motif"/>
</dbReference>
<evidence type="ECO:0000256" key="4">
    <source>
        <dbReference type="ARBA" id="ARBA00023172"/>
    </source>
</evidence>
<comment type="domain">
    <text evidence="6">Has three domains with a flexible linker between the domains II and III and assumes an 'L' shape. Domain III is highly mobile and contacts RuvB.</text>
</comment>
<comment type="similarity">
    <text evidence="6">Belongs to the RuvA family.</text>
</comment>
<comment type="function">
    <text evidence="6">The RuvA-RuvB-RuvC complex processes Holliday junction (HJ) DNA during genetic recombination and DNA repair, while the RuvA-RuvB complex plays an important role in the rescue of blocked DNA replication forks via replication fork reversal (RFR). RuvA specifically binds to HJ cruciform DNA, conferring on it an open structure. The RuvB hexamer acts as an ATP-dependent pump, pulling dsDNA into and through the RuvAB complex. HJ branch migration allows RuvC to scan DNA until it finds its consensus sequence, where it cleaves and resolves the cruciform DNA.</text>
</comment>
<keyword evidence="4 6" id="KW-0233">DNA recombination</keyword>
<dbReference type="SUPFAM" id="SSF50249">
    <property type="entry name" value="Nucleic acid-binding proteins"/>
    <property type="match status" value="1"/>
</dbReference>
<keyword evidence="8" id="KW-0347">Helicase</keyword>
<comment type="caution">
    <text evidence="6">Lacks conserved residue(s) required for the propagation of feature annotation.</text>
</comment>
<dbReference type="STRING" id="1802579.A2310_01105"/>